<protein>
    <submittedName>
        <fullName evidence="4">Uncharacterized protein</fullName>
    </submittedName>
</protein>
<feature type="chain" id="PRO_5036733497" evidence="2">
    <location>
        <begin position="18"/>
        <end position="232"/>
    </location>
</feature>
<dbReference type="AlphaFoldDB" id="A0A914ZAQ6"/>
<accession>A0A914ZAQ6</accession>
<evidence type="ECO:0000313" key="3">
    <source>
        <dbReference type="Proteomes" id="UP000887577"/>
    </source>
</evidence>
<reference evidence="4" key="1">
    <citation type="submission" date="2022-11" db="UniProtKB">
        <authorList>
            <consortium name="WormBaseParasite"/>
        </authorList>
    </citation>
    <scope>IDENTIFICATION</scope>
</reference>
<sequence>MNIRYILLFACFSLATGFLIQNSEPVNNAFPSTKTSELYGTNVPRMYIEDDIKTNEQRKVFLNYDVNDPLIDRLWCPQTFQNSRRGYFGRNSKHQRIMCKENYGEEKFECEITKLTIQCKSLYVNQNVNSVTRHDHHKKHQPSSLPLFTDSNSSSEVTAALLLSILWKVVSRDWIYTVLGFFSFCFLFCVFFFIAKTLFKFIRGVYARKHITPGCYCKNPANTDSSETPFYL</sequence>
<feature type="transmembrane region" description="Helical" evidence="1">
    <location>
        <begin position="174"/>
        <end position="199"/>
    </location>
</feature>
<feature type="signal peptide" evidence="2">
    <location>
        <begin position="1"/>
        <end position="17"/>
    </location>
</feature>
<evidence type="ECO:0000256" key="1">
    <source>
        <dbReference type="SAM" id="Phobius"/>
    </source>
</evidence>
<organism evidence="3 4">
    <name type="scientific">Panagrolaimus superbus</name>
    <dbReference type="NCBI Taxonomy" id="310955"/>
    <lineage>
        <taxon>Eukaryota</taxon>
        <taxon>Metazoa</taxon>
        <taxon>Ecdysozoa</taxon>
        <taxon>Nematoda</taxon>
        <taxon>Chromadorea</taxon>
        <taxon>Rhabditida</taxon>
        <taxon>Tylenchina</taxon>
        <taxon>Panagrolaimomorpha</taxon>
        <taxon>Panagrolaimoidea</taxon>
        <taxon>Panagrolaimidae</taxon>
        <taxon>Panagrolaimus</taxon>
    </lineage>
</organism>
<evidence type="ECO:0000313" key="4">
    <source>
        <dbReference type="WBParaSite" id="PSU_v2.g9746.t1"/>
    </source>
</evidence>
<keyword evidence="2" id="KW-0732">Signal</keyword>
<keyword evidence="3" id="KW-1185">Reference proteome</keyword>
<dbReference type="WBParaSite" id="PSU_v2.g9746.t1">
    <property type="protein sequence ID" value="PSU_v2.g9746.t1"/>
    <property type="gene ID" value="PSU_v2.g9746"/>
</dbReference>
<name>A0A914ZAQ6_9BILA</name>
<keyword evidence="1" id="KW-0812">Transmembrane</keyword>
<keyword evidence="1" id="KW-1133">Transmembrane helix</keyword>
<evidence type="ECO:0000256" key="2">
    <source>
        <dbReference type="SAM" id="SignalP"/>
    </source>
</evidence>
<keyword evidence="1" id="KW-0472">Membrane</keyword>
<dbReference type="Proteomes" id="UP000887577">
    <property type="component" value="Unplaced"/>
</dbReference>
<proteinExistence type="predicted"/>